<evidence type="ECO:0000313" key="3">
    <source>
        <dbReference type="Proteomes" id="UP001165367"/>
    </source>
</evidence>
<protein>
    <submittedName>
        <fullName evidence="2">DUF1579 domain-containing protein</fullName>
    </submittedName>
</protein>
<dbReference type="Pfam" id="PF07617">
    <property type="entry name" value="DUF1579"/>
    <property type="match status" value="1"/>
</dbReference>
<feature type="region of interest" description="Disordered" evidence="1">
    <location>
        <begin position="19"/>
        <end position="52"/>
    </location>
</feature>
<dbReference type="RefSeq" id="WP_237868300.1">
    <property type="nucleotide sequence ID" value="NZ_JAKLTR010000001.1"/>
</dbReference>
<dbReference type="InterPro" id="IPR011473">
    <property type="entry name" value="DUF1579"/>
</dbReference>
<evidence type="ECO:0000313" key="2">
    <source>
        <dbReference type="EMBL" id="MCG2613075.1"/>
    </source>
</evidence>
<name>A0ABS9KL73_9BACT</name>
<dbReference type="Proteomes" id="UP001165367">
    <property type="component" value="Unassembled WGS sequence"/>
</dbReference>
<keyword evidence="3" id="KW-1185">Reference proteome</keyword>
<organism evidence="2 3">
    <name type="scientific">Terrimonas ginsenosidimutans</name>
    <dbReference type="NCBI Taxonomy" id="2908004"/>
    <lineage>
        <taxon>Bacteria</taxon>
        <taxon>Pseudomonadati</taxon>
        <taxon>Bacteroidota</taxon>
        <taxon>Chitinophagia</taxon>
        <taxon>Chitinophagales</taxon>
        <taxon>Chitinophagaceae</taxon>
        <taxon>Terrimonas</taxon>
    </lineage>
</organism>
<accession>A0ABS9KL73</accession>
<reference evidence="2" key="1">
    <citation type="submission" date="2022-01" db="EMBL/GenBank/DDBJ databases">
        <authorList>
            <person name="Jo J.-H."/>
            <person name="Im W.-T."/>
        </authorList>
    </citation>
    <scope>NUCLEOTIDE SEQUENCE</scope>
    <source>
        <strain evidence="2">NA20</strain>
    </source>
</reference>
<sequence length="218" mass="24007">MKPLTLLFCAAITFGACNNESKTDETPAASKDTMSAASTPPPPAPMPDSATRMNNWMAYSTPGDVHKMMASWNGNWDGDVSMWMAADAPPQVSKSKTVNKMIMGGRYQQSNHTGDMMGMPFEGQSTMGYDNAKKQFTSTWLDNVGTGTMIATGTWDAATKTINLKGKMVNPEAGDGREQNFREVFKVIDDNTQVMEMYCDGVDGKEFKTMEIKYTRKK</sequence>
<proteinExistence type="predicted"/>
<gene>
    <name evidence="2" type="ORF">LZZ85_02250</name>
</gene>
<evidence type="ECO:0000256" key="1">
    <source>
        <dbReference type="SAM" id="MobiDB-lite"/>
    </source>
</evidence>
<dbReference type="PROSITE" id="PS51257">
    <property type="entry name" value="PROKAR_LIPOPROTEIN"/>
    <property type="match status" value="1"/>
</dbReference>
<comment type="caution">
    <text evidence="2">The sequence shown here is derived from an EMBL/GenBank/DDBJ whole genome shotgun (WGS) entry which is preliminary data.</text>
</comment>
<dbReference type="EMBL" id="JAKLTR010000001">
    <property type="protein sequence ID" value="MCG2613075.1"/>
    <property type="molecule type" value="Genomic_DNA"/>
</dbReference>